<protein>
    <submittedName>
        <fullName evidence="2">Uncharacterized protein</fullName>
    </submittedName>
</protein>
<gene>
    <name evidence="2" type="ordered locus">Clole_0064</name>
</gene>
<dbReference type="KEGG" id="cle:Clole_0064"/>
<reference evidence="2 3" key="1">
    <citation type="journal article" date="2011" name="J. Bacteriol.">
        <title>Complete genome sequence of the cellulose-degrading bacterium Cellulosilyticum lentocellum.</title>
        <authorList>
            <consortium name="US DOE Joint Genome Institute"/>
            <person name="Miller D.A."/>
            <person name="Suen G."/>
            <person name="Bruce D."/>
            <person name="Copeland A."/>
            <person name="Cheng J.F."/>
            <person name="Detter C."/>
            <person name="Goodwin L.A."/>
            <person name="Han C.S."/>
            <person name="Hauser L.J."/>
            <person name="Land M.L."/>
            <person name="Lapidus A."/>
            <person name="Lucas S."/>
            <person name="Meincke L."/>
            <person name="Pitluck S."/>
            <person name="Tapia R."/>
            <person name="Teshima H."/>
            <person name="Woyke T."/>
            <person name="Fox B.G."/>
            <person name="Angert E.R."/>
            <person name="Currie C.R."/>
        </authorList>
    </citation>
    <scope>NUCLEOTIDE SEQUENCE [LARGE SCALE GENOMIC DNA]</scope>
    <source>
        <strain evidence="3">ATCC 49066 / DSM 5427 / NCIMB 11756 / RHM5</strain>
    </source>
</reference>
<dbReference type="HOGENOM" id="CLU_952167_0_0_9"/>
<feature type="transmembrane region" description="Helical" evidence="1">
    <location>
        <begin position="45"/>
        <end position="64"/>
    </location>
</feature>
<keyword evidence="1" id="KW-1133">Transmembrane helix</keyword>
<feature type="transmembrane region" description="Helical" evidence="1">
    <location>
        <begin position="76"/>
        <end position="99"/>
    </location>
</feature>
<dbReference type="AlphaFoldDB" id="F2JGC9"/>
<name>F2JGC9_CELLD</name>
<dbReference type="Proteomes" id="UP000008467">
    <property type="component" value="Chromosome"/>
</dbReference>
<proteinExistence type="predicted"/>
<sequence>METKYYKVKNTFSPLAFIAVLLVTLIIGSALSWPYLWLEDKIPLIYLNLLIPVGAGMILGGIVSQVAKVLKMHSPIFGTISILIGFIGVTIIKWAMYIYNLFASSESLPFFSTMKNILLNPSEFWSTICYVNSVGTWGLSKGSNITGIFLWIIWIGEIILFYFCFSVIFHSEIDIPFVEKDNTWATKYDTTFKFAYFNLADVSRSIEEDPNALFLYSRLNSTNAKVNYVSAELYRSKDGGLNYLTLSTHVLNDKNNYSTTKVIKHLIVDWDFVNNLVSNTYTTNETNVAESH</sequence>
<keyword evidence="1" id="KW-0812">Transmembrane</keyword>
<dbReference type="RefSeq" id="WP_013655125.1">
    <property type="nucleotide sequence ID" value="NC_015275.1"/>
</dbReference>
<dbReference type="EMBL" id="CP002582">
    <property type="protein sequence ID" value="ADZ81824.1"/>
    <property type="molecule type" value="Genomic_DNA"/>
</dbReference>
<keyword evidence="1" id="KW-0472">Membrane</keyword>
<feature type="transmembrane region" description="Helical" evidence="1">
    <location>
        <begin position="148"/>
        <end position="169"/>
    </location>
</feature>
<evidence type="ECO:0000313" key="3">
    <source>
        <dbReference type="Proteomes" id="UP000008467"/>
    </source>
</evidence>
<keyword evidence="3" id="KW-1185">Reference proteome</keyword>
<feature type="transmembrane region" description="Helical" evidence="1">
    <location>
        <begin position="12"/>
        <end position="33"/>
    </location>
</feature>
<evidence type="ECO:0000313" key="2">
    <source>
        <dbReference type="EMBL" id="ADZ81824.1"/>
    </source>
</evidence>
<accession>F2JGC9</accession>
<organism evidence="2 3">
    <name type="scientific">Cellulosilyticum lentocellum (strain ATCC 49066 / DSM 5427 / NCIMB 11756 / RHM5)</name>
    <name type="common">Clostridium lentocellum</name>
    <dbReference type="NCBI Taxonomy" id="642492"/>
    <lineage>
        <taxon>Bacteria</taxon>
        <taxon>Bacillati</taxon>
        <taxon>Bacillota</taxon>
        <taxon>Clostridia</taxon>
        <taxon>Lachnospirales</taxon>
        <taxon>Cellulosilyticaceae</taxon>
        <taxon>Cellulosilyticum</taxon>
    </lineage>
</organism>
<evidence type="ECO:0000256" key="1">
    <source>
        <dbReference type="SAM" id="Phobius"/>
    </source>
</evidence>